<evidence type="ECO:0000256" key="1">
    <source>
        <dbReference type="SAM" id="Phobius"/>
    </source>
</evidence>
<sequence>MLRKKRDLLIVTKVMTMTLAFINFLTVPYLHANSMKIQYTEIKSAEIQNTIIYTYDSLGRLISDTTDKVSENHR</sequence>
<proteinExistence type="predicted"/>
<comment type="caution">
    <text evidence="2">The sequence shown here is derived from an EMBL/GenBank/DDBJ whole genome shotgun (WGS) entry which is preliminary data.</text>
</comment>
<keyword evidence="1" id="KW-1133">Transmembrane helix</keyword>
<dbReference type="Proteomes" id="UP000224871">
    <property type="component" value="Unassembled WGS sequence"/>
</dbReference>
<evidence type="ECO:0008006" key="4">
    <source>
        <dbReference type="Google" id="ProtNLM"/>
    </source>
</evidence>
<keyword evidence="1" id="KW-0472">Membrane</keyword>
<dbReference type="EMBL" id="NIBU01000210">
    <property type="protein sequence ID" value="PHM22105.1"/>
    <property type="molecule type" value="Genomic_DNA"/>
</dbReference>
<keyword evidence="3" id="KW-1185">Reference proteome</keyword>
<protein>
    <recommendedName>
        <fullName evidence="4">YD repeat-containing protein</fullName>
    </recommendedName>
</protein>
<gene>
    <name evidence="2" type="ORF">Xinn_04168</name>
</gene>
<organism evidence="2 3">
    <name type="scientific">Xenorhabdus innexi</name>
    <dbReference type="NCBI Taxonomy" id="290109"/>
    <lineage>
        <taxon>Bacteria</taxon>
        <taxon>Pseudomonadati</taxon>
        <taxon>Pseudomonadota</taxon>
        <taxon>Gammaproteobacteria</taxon>
        <taxon>Enterobacterales</taxon>
        <taxon>Morganellaceae</taxon>
        <taxon>Xenorhabdus</taxon>
    </lineage>
</organism>
<evidence type="ECO:0000313" key="3">
    <source>
        <dbReference type="Proteomes" id="UP000224871"/>
    </source>
</evidence>
<reference evidence="2 3" key="1">
    <citation type="journal article" date="2017" name="Nat. Microbiol.">
        <title>Natural product diversity associated with the nematode symbionts Photorhabdus and Xenorhabdus.</title>
        <authorList>
            <person name="Tobias N.J."/>
            <person name="Wolff H."/>
            <person name="Djahanschiri B."/>
            <person name="Grundmann F."/>
            <person name="Kronenwerth M."/>
            <person name="Shi Y.M."/>
            <person name="Simonyi S."/>
            <person name="Grun P."/>
            <person name="Shapiro-Ilan D."/>
            <person name="Pidot S.J."/>
            <person name="Stinear T.P."/>
            <person name="Ebersberger I."/>
            <person name="Bode H.B."/>
        </authorList>
    </citation>
    <scope>NUCLEOTIDE SEQUENCE [LARGE SCALE GENOMIC DNA]</scope>
    <source>
        <strain evidence="2 3">DSM 16336</strain>
    </source>
</reference>
<accession>A0A2G0MHX3</accession>
<keyword evidence="1" id="KW-0812">Transmembrane</keyword>
<name>A0A2G0MHX3_9GAMM</name>
<feature type="transmembrane region" description="Helical" evidence="1">
    <location>
        <begin position="7"/>
        <end position="30"/>
    </location>
</feature>
<evidence type="ECO:0000313" key="2">
    <source>
        <dbReference type="EMBL" id="PHM22105.1"/>
    </source>
</evidence>